<name>A0AAV5TBU7_9BILA</name>
<feature type="non-terminal residue" evidence="2">
    <location>
        <position position="1"/>
    </location>
</feature>
<sequence>TIDDSEIIRMEKETVHVCEKILNLCNICPLITKISPEDIPARSSSQSTRSCRFLIGYCRFLVSFWTTASFVPFVSVSSWRL</sequence>
<dbReference type="AlphaFoldDB" id="A0AAV5TBU7"/>
<keyword evidence="1" id="KW-0472">Membrane</keyword>
<comment type="caution">
    <text evidence="2">The sequence shown here is derived from an EMBL/GenBank/DDBJ whole genome shotgun (WGS) entry which is preliminary data.</text>
</comment>
<gene>
    <name evidence="2" type="ORF">PENTCL1PPCAC_12349</name>
</gene>
<dbReference type="EMBL" id="BTSX01000003">
    <property type="protein sequence ID" value="GMS90174.1"/>
    <property type="molecule type" value="Genomic_DNA"/>
</dbReference>
<proteinExistence type="predicted"/>
<evidence type="ECO:0000313" key="3">
    <source>
        <dbReference type="Proteomes" id="UP001432027"/>
    </source>
</evidence>
<evidence type="ECO:0000256" key="1">
    <source>
        <dbReference type="SAM" id="Phobius"/>
    </source>
</evidence>
<accession>A0AAV5TBU7</accession>
<protein>
    <submittedName>
        <fullName evidence="2">Uncharacterized protein</fullName>
    </submittedName>
</protein>
<keyword evidence="1" id="KW-1133">Transmembrane helix</keyword>
<dbReference type="Proteomes" id="UP001432027">
    <property type="component" value="Unassembled WGS sequence"/>
</dbReference>
<keyword evidence="3" id="KW-1185">Reference proteome</keyword>
<feature type="transmembrane region" description="Helical" evidence="1">
    <location>
        <begin position="54"/>
        <end position="75"/>
    </location>
</feature>
<organism evidence="2 3">
    <name type="scientific">Pristionchus entomophagus</name>
    <dbReference type="NCBI Taxonomy" id="358040"/>
    <lineage>
        <taxon>Eukaryota</taxon>
        <taxon>Metazoa</taxon>
        <taxon>Ecdysozoa</taxon>
        <taxon>Nematoda</taxon>
        <taxon>Chromadorea</taxon>
        <taxon>Rhabditida</taxon>
        <taxon>Rhabditina</taxon>
        <taxon>Diplogasteromorpha</taxon>
        <taxon>Diplogasteroidea</taxon>
        <taxon>Neodiplogasteridae</taxon>
        <taxon>Pristionchus</taxon>
    </lineage>
</organism>
<evidence type="ECO:0000313" key="2">
    <source>
        <dbReference type="EMBL" id="GMS90174.1"/>
    </source>
</evidence>
<reference evidence="2" key="1">
    <citation type="submission" date="2023-10" db="EMBL/GenBank/DDBJ databases">
        <title>Genome assembly of Pristionchus species.</title>
        <authorList>
            <person name="Yoshida K."/>
            <person name="Sommer R.J."/>
        </authorList>
    </citation>
    <scope>NUCLEOTIDE SEQUENCE</scope>
    <source>
        <strain evidence="2">RS0144</strain>
    </source>
</reference>
<keyword evidence="1" id="KW-0812">Transmembrane</keyword>